<comment type="subcellular location">
    <subcellularLocation>
        <location evidence="1">Cell membrane</location>
        <topology evidence="1">Multi-pass membrane protein</topology>
    </subcellularLocation>
</comment>
<feature type="compositionally biased region" description="Low complexity" evidence="6">
    <location>
        <begin position="568"/>
        <end position="587"/>
    </location>
</feature>
<keyword evidence="4 7" id="KW-1133">Transmembrane helix</keyword>
<dbReference type="Proteomes" id="UP001528912">
    <property type="component" value="Unassembled WGS sequence"/>
</dbReference>
<name>A0ABT6C8Z7_9MICO</name>
<feature type="compositionally biased region" description="Polar residues" evidence="6">
    <location>
        <begin position="380"/>
        <end position="390"/>
    </location>
</feature>
<feature type="compositionally biased region" description="Basic and acidic residues" evidence="6">
    <location>
        <begin position="453"/>
        <end position="546"/>
    </location>
</feature>
<feature type="region of interest" description="Disordered" evidence="6">
    <location>
        <begin position="377"/>
        <end position="430"/>
    </location>
</feature>
<feature type="transmembrane region" description="Helical" evidence="7">
    <location>
        <begin position="169"/>
        <end position="190"/>
    </location>
</feature>
<keyword evidence="5 7" id="KW-0472">Membrane</keyword>
<dbReference type="RefSeq" id="WP_277192705.1">
    <property type="nucleotide sequence ID" value="NZ_JAROAV010000033.1"/>
</dbReference>
<evidence type="ECO:0000256" key="7">
    <source>
        <dbReference type="SAM" id="Phobius"/>
    </source>
</evidence>
<evidence type="ECO:0000256" key="4">
    <source>
        <dbReference type="ARBA" id="ARBA00022989"/>
    </source>
</evidence>
<evidence type="ECO:0000256" key="6">
    <source>
        <dbReference type="SAM" id="MobiDB-lite"/>
    </source>
</evidence>
<dbReference type="NCBIfam" id="TIGR00765">
    <property type="entry name" value="yihY_not_rbn"/>
    <property type="match status" value="1"/>
</dbReference>
<proteinExistence type="predicted"/>
<comment type="caution">
    <text evidence="8">The sequence shown here is derived from an EMBL/GenBank/DDBJ whole genome shotgun (WGS) entry which is preliminary data.</text>
</comment>
<dbReference type="EMBL" id="JAROAV010000033">
    <property type="protein sequence ID" value="MDF8265396.1"/>
    <property type="molecule type" value="Genomic_DNA"/>
</dbReference>
<evidence type="ECO:0000313" key="8">
    <source>
        <dbReference type="EMBL" id="MDF8265396.1"/>
    </source>
</evidence>
<evidence type="ECO:0000256" key="1">
    <source>
        <dbReference type="ARBA" id="ARBA00004651"/>
    </source>
</evidence>
<dbReference type="InterPro" id="IPR017039">
    <property type="entry name" value="Virul_fac_BrkB"/>
</dbReference>
<feature type="transmembrane region" description="Helical" evidence="7">
    <location>
        <begin position="245"/>
        <end position="268"/>
    </location>
</feature>
<feature type="compositionally biased region" description="Basic and acidic residues" evidence="6">
    <location>
        <begin position="590"/>
        <end position="599"/>
    </location>
</feature>
<protein>
    <submittedName>
        <fullName evidence="8">YhjD/YihY/BrkB family envelope integrity protein</fullName>
    </submittedName>
</protein>
<dbReference type="Pfam" id="PF03631">
    <property type="entry name" value="Virul_fac_BrkB"/>
    <property type="match status" value="1"/>
</dbReference>
<keyword evidence="9" id="KW-1185">Reference proteome</keyword>
<feature type="transmembrane region" description="Helical" evidence="7">
    <location>
        <begin position="125"/>
        <end position="148"/>
    </location>
</feature>
<evidence type="ECO:0000256" key="3">
    <source>
        <dbReference type="ARBA" id="ARBA00022692"/>
    </source>
</evidence>
<sequence length="599" mass="66718">MDSVQMVEKRDTMTLQTLEPETAVERPAGGLVPTTAGPSWKVALKRAAQKFSLDQCTDVAAMLTYYSMLSLFPGLVAVVSLIGVFNIQPDDLIDIFAGVLNKSASDSMFDTPRSILERFSSQGGAGFALVIGVLGALWSASGYVGGFSRALNRIYDVGEGRSVFKLRPWLYLITAIQVVLMVAVLVAMVFSGSVASEVGSKIGLGDTTVAVWNIAKWPVVVLFVILIISLLYWATPNVRKPRRMFFSWGAAFGFLAWVIASGAFFLYVTLTGGSSYNKTYGPFAGAVIFLLWLWLTNLALLFGAELDAELERTRQLRSGLPAEEMILLPARDSTGLEKKAEKYDDAVREAHALRLASDHDPELAGKNFVPALAVRRSNERTASAMTASTEDPTRPATRRVDGTTDTYGRSEAARLREATHGQPYDSAREREIVRLSREERRETALVEAAHNRQVRDRLEAQEARAKAARQTAERKAKEEREALESQVTREERWAEVDRVRSRFDPRRSVARDEVYSERQARRSEFDVERAEQAARPEPPKKQEKSVRTPMPSPLRSEVEQEREDRRSAWYAARRPAPAAAPVDGATPEPQFRRDRRAQS</sequence>
<feature type="transmembrane region" description="Helical" evidence="7">
    <location>
        <begin position="210"/>
        <end position="233"/>
    </location>
</feature>
<evidence type="ECO:0000313" key="9">
    <source>
        <dbReference type="Proteomes" id="UP001528912"/>
    </source>
</evidence>
<feature type="transmembrane region" description="Helical" evidence="7">
    <location>
        <begin position="280"/>
        <end position="304"/>
    </location>
</feature>
<gene>
    <name evidence="8" type="ORF">P4R38_14190</name>
</gene>
<feature type="compositionally biased region" description="Basic and acidic residues" evidence="6">
    <location>
        <begin position="556"/>
        <end position="567"/>
    </location>
</feature>
<accession>A0ABT6C8Z7</accession>
<keyword evidence="2" id="KW-1003">Cell membrane</keyword>
<feature type="region of interest" description="Disordered" evidence="6">
    <location>
        <begin position="453"/>
        <end position="599"/>
    </location>
</feature>
<feature type="transmembrane region" description="Helical" evidence="7">
    <location>
        <begin position="63"/>
        <end position="85"/>
    </location>
</feature>
<organism evidence="8 9">
    <name type="scientific">Luteipulveratus flavus</name>
    <dbReference type="NCBI Taxonomy" id="3031728"/>
    <lineage>
        <taxon>Bacteria</taxon>
        <taxon>Bacillati</taxon>
        <taxon>Actinomycetota</taxon>
        <taxon>Actinomycetes</taxon>
        <taxon>Micrococcales</taxon>
        <taxon>Dermacoccaceae</taxon>
        <taxon>Luteipulveratus</taxon>
    </lineage>
</organism>
<keyword evidence="3 7" id="KW-0812">Transmembrane</keyword>
<evidence type="ECO:0000256" key="2">
    <source>
        <dbReference type="ARBA" id="ARBA00022475"/>
    </source>
</evidence>
<evidence type="ECO:0000256" key="5">
    <source>
        <dbReference type="ARBA" id="ARBA00023136"/>
    </source>
</evidence>
<dbReference type="PANTHER" id="PTHR30213">
    <property type="entry name" value="INNER MEMBRANE PROTEIN YHJD"/>
    <property type="match status" value="1"/>
</dbReference>
<dbReference type="PANTHER" id="PTHR30213:SF0">
    <property type="entry name" value="UPF0761 MEMBRANE PROTEIN YIHY"/>
    <property type="match status" value="1"/>
</dbReference>
<reference evidence="8 9" key="1">
    <citation type="submission" date="2023-03" db="EMBL/GenBank/DDBJ databases">
        <title>YIM 133296 draft genome.</title>
        <authorList>
            <person name="Xiong L."/>
        </authorList>
    </citation>
    <scope>NUCLEOTIDE SEQUENCE [LARGE SCALE GENOMIC DNA]</scope>
    <source>
        <strain evidence="8 9">YIM 133296</strain>
    </source>
</reference>